<evidence type="ECO:0000313" key="4">
    <source>
        <dbReference type="Proteomes" id="UP000823388"/>
    </source>
</evidence>
<dbReference type="CDD" id="cd04476">
    <property type="entry name" value="RPA1_DBD_C"/>
    <property type="match status" value="1"/>
</dbReference>
<dbReference type="CDD" id="cd04480">
    <property type="entry name" value="RPA1_DBD_A_like"/>
    <property type="match status" value="1"/>
</dbReference>
<organism evidence="3 4">
    <name type="scientific">Panicum virgatum</name>
    <name type="common">Blackwell switchgrass</name>
    <dbReference type="NCBI Taxonomy" id="38727"/>
    <lineage>
        <taxon>Eukaryota</taxon>
        <taxon>Viridiplantae</taxon>
        <taxon>Streptophyta</taxon>
        <taxon>Embryophyta</taxon>
        <taxon>Tracheophyta</taxon>
        <taxon>Spermatophyta</taxon>
        <taxon>Magnoliopsida</taxon>
        <taxon>Liliopsida</taxon>
        <taxon>Poales</taxon>
        <taxon>Poaceae</taxon>
        <taxon>PACMAD clade</taxon>
        <taxon>Panicoideae</taxon>
        <taxon>Panicodae</taxon>
        <taxon>Paniceae</taxon>
        <taxon>Panicinae</taxon>
        <taxon>Panicum</taxon>
        <taxon>Panicum sect. Hiantes</taxon>
    </lineage>
</organism>
<feature type="region of interest" description="Disordered" evidence="1">
    <location>
        <begin position="328"/>
        <end position="467"/>
    </location>
</feature>
<feature type="compositionally biased region" description="Polar residues" evidence="1">
    <location>
        <begin position="328"/>
        <end position="357"/>
    </location>
</feature>
<dbReference type="EMBL" id="CM029046">
    <property type="protein sequence ID" value="KAG2587952.1"/>
    <property type="molecule type" value="Genomic_DNA"/>
</dbReference>
<feature type="compositionally biased region" description="Polar residues" evidence="1">
    <location>
        <begin position="385"/>
        <end position="398"/>
    </location>
</feature>
<name>A0A8T0RNM6_PANVG</name>
<sequence>MADLLLPNLLAGNCSDRVCVRVSRLWNFYDTNNETKLLHVNMVLIDEEGNSIHAQVYPPADELFRTRIKEGGVYTFSYFRVKGSNICYKPVENDQMLVFTKWTKVEEVLAVPPAFPMYAYSIASPEQLQARIDTRTQFTARSQGISQLFGPRAQVLLSKKNLLRKKISEILDLNPFEYQKTEFIVTVTARKIGSNWWYNACKKCMKTTKRHGDSYKCTGPKRNYIGIPNQRFKLSILAGDNTADAEFILFGRQAQRLTRKSADTLVAENPADFIPDELTKLLEKTFTWIVSFTDSTTDSGTITLQVNTVVGEVGQGGSIIPAMPATSQTSSLMLSEGATTSMHGTSHQGASQQSQALPMSPIAACSDASHASNASPVRPALPTSDAPQTPQSVKSTANNKDKSENPAMKPSKSALVPQKPFTRKRSCPTSKGNVAKKLLIDDEAEEDDGGSSGGAPSADQQSPTKEA</sequence>
<dbReference type="Pfam" id="PF02721">
    <property type="entry name" value="DUF223"/>
    <property type="match status" value="1"/>
</dbReference>
<accession>A0A8T0RNM6</accession>
<reference evidence="3" key="1">
    <citation type="submission" date="2020-05" db="EMBL/GenBank/DDBJ databases">
        <title>WGS assembly of Panicum virgatum.</title>
        <authorList>
            <person name="Lovell J.T."/>
            <person name="Jenkins J."/>
            <person name="Shu S."/>
            <person name="Juenger T.E."/>
            <person name="Schmutz J."/>
        </authorList>
    </citation>
    <scope>NUCLEOTIDE SEQUENCE</scope>
    <source>
        <strain evidence="3">AP13</strain>
    </source>
</reference>
<keyword evidence="4" id="KW-1185">Reference proteome</keyword>
<evidence type="ECO:0000259" key="2">
    <source>
        <dbReference type="Pfam" id="PF02721"/>
    </source>
</evidence>
<protein>
    <recommendedName>
        <fullName evidence="2">Replication protein A 70 kDa DNA-binding subunit B/D first OB fold domain-containing protein</fullName>
    </recommendedName>
</protein>
<dbReference type="PANTHER" id="PTHR47165">
    <property type="entry name" value="OS03G0429900 PROTEIN"/>
    <property type="match status" value="1"/>
</dbReference>
<comment type="caution">
    <text evidence="3">The sequence shown here is derived from an EMBL/GenBank/DDBJ whole genome shotgun (WGS) entry which is preliminary data.</text>
</comment>
<dbReference type="AlphaFoldDB" id="A0A8T0RNM6"/>
<feature type="domain" description="Replication protein A 70 kDa DNA-binding subunit B/D first OB fold" evidence="2">
    <location>
        <begin position="17"/>
        <end position="107"/>
    </location>
</feature>
<evidence type="ECO:0000313" key="3">
    <source>
        <dbReference type="EMBL" id="KAG2587952.1"/>
    </source>
</evidence>
<evidence type="ECO:0000256" key="1">
    <source>
        <dbReference type="SAM" id="MobiDB-lite"/>
    </source>
</evidence>
<dbReference type="Proteomes" id="UP000823388">
    <property type="component" value="Chromosome 5N"/>
</dbReference>
<dbReference type="InterPro" id="IPR003871">
    <property type="entry name" value="RFA1B/D_OB_1st"/>
</dbReference>
<gene>
    <name evidence="3" type="ORF">PVAP13_5NG185462</name>
</gene>
<dbReference type="InterPro" id="IPR012340">
    <property type="entry name" value="NA-bd_OB-fold"/>
</dbReference>
<dbReference type="Gene3D" id="2.40.50.140">
    <property type="entry name" value="Nucleic acid-binding proteins"/>
    <property type="match status" value="2"/>
</dbReference>
<dbReference type="PANTHER" id="PTHR47165:SF3">
    <property type="entry name" value="RETROTRANSPOSON-LIKE PROTEIN"/>
    <property type="match status" value="1"/>
</dbReference>
<dbReference type="SUPFAM" id="SSF50249">
    <property type="entry name" value="Nucleic acid-binding proteins"/>
    <property type="match status" value="2"/>
</dbReference>
<proteinExistence type="predicted"/>
<dbReference type="InterPro" id="IPR047192">
    <property type="entry name" value="Euk_RPA1_DBD_C"/>
</dbReference>